<gene>
    <name evidence="2" type="ORF">PYS65_04655</name>
</gene>
<evidence type="ECO:0000313" key="3">
    <source>
        <dbReference type="Proteomes" id="UP001216440"/>
    </source>
</evidence>
<sequence length="300" mass="32769">MTSSLEELEERLSQLRARLREARRARDTTAASRLRSELREAEAAWEHALDSEVAADTSPAEQQATQGAPAPQAARAAAPSLRRSRSASREKRSVQAAVPVREQVHQSLTLLGAPAAPKLISSVYEAFFSEPLVATKLASLRRDEERSFTAQGYARPYYICAALTHDRLTPARGLLAVSVWPLQRRIISPLSPRVDFLTHAIGTAEQILRLSAAGHPPSDVAWQLLRRFALNIPGAYEDDDLDPDRVVSAAHNEIAVHQDADNTARGAAADRARDQLNDTQQLFGAAPMHNALRDAEGAGR</sequence>
<protein>
    <submittedName>
        <fullName evidence="2">Uncharacterized protein</fullName>
    </submittedName>
</protein>
<organism evidence="2 3">
    <name type="scientific">Streptomyces cathayae</name>
    <dbReference type="NCBI Taxonomy" id="3031124"/>
    <lineage>
        <taxon>Bacteria</taxon>
        <taxon>Bacillati</taxon>
        <taxon>Actinomycetota</taxon>
        <taxon>Actinomycetes</taxon>
        <taxon>Kitasatosporales</taxon>
        <taxon>Streptomycetaceae</taxon>
        <taxon>Streptomyces</taxon>
    </lineage>
</organism>
<name>A0ABY8JUF2_9ACTN</name>
<reference evidence="2 3" key="1">
    <citation type="submission" date="2023-03" db="EMBL/GenBank/DDBJ databases">
        <authorList>
            <person name="Mo P."/>
        </authorList>
    </citation>
    <scope>NUCLEOTIDE SEQUENCE [LARGE SCALE GENOMIC DNA]</scope>
    <source>
        <strain evidence="2 3">HUAS 5</strain>
    </source>
</reference>
<proteinExistence type="predicted"/>
<feature type="compositionally biased region" description="Low complexity" evidence="1">
    <location>
        <begin position="59"/>
        <end position="81"/>
    </location>
</feature>
<dbReference type="Proteomes" id="UP001216440">
    <property type="component" value="Chromosome"/>
</dbReference>
<evidence type="ECO:0000256" key="1">
    <source>
        <dbReference type="SAM" id="MobiDB-lite"/>
    </source>
</evidence>
<accession>A0ABY8JUF2</accession>
<feature type="region of interest" description="Disordered" evidence="1">
    <location>
        <begin position="47"/>
        <end position="98"/>
    </location>
</feature>
<dbReference type="EMBL" id="CP121682">
    <property type="protein sequence ID" value="WGD39485.1"/>
    <property type="molecule type" value="Genomic_DNA"/>
</dbReference>
<evidence type="ECO:0000313" key="2">
    <source>
        <dbReference type="EMBL" id="WGD39485.1"/>
    </source>
</evidence>
<keyword evidence="3" id="KW-1185">Reference proteome</keyword>
<dbReference type="RefSeq" id="WP_279332485.1">
    <property type="nucleotide sequence ID" value="NZ_CP121682.1"/>
</dbReference>